<evidence type="ECO:0000256" key="2">
    <source>
        <dbReference type="ARBA" id="ARBA00022475"/>
    </source>
</evidence>
<feature type="domain" description="ABC3 transporter permease C-terminal" evidence="8">
    <location>
        <begin position="705"/>
        <end position="823"/>
    </location>
</feature>
<sequence>MNIIFKFSLKSIKEKKFRTFLILFAIAVSSALFFASNAISGTIEKIYINKLSSSYGNSNIIIHSGDKSPSKYFSMNKIQKESSNIDYAIGSTSESGIYKINNDETMTFNLRGFNFNELQLMNPVSFMDSSDDKMFTGKKIIISKFASDKYNKKIGDSIELKINDSKYKFTVWGIAAQTGFFSNDGQTISAIVPLETLNSIMDTKGMVSAIYIKSKDSVNKEEVIEDLKSIYRDYEVKRTINDEDLKQQASGFTTPFMMMTIVVLFMSIFITYTAFKVIAMEKLPVIGTFRSIGATKKMTDFILILESLCYGVIGGIIGCFMGIGILYIMTWVTTPDWMKGNSAQINFSISQLLAAFILAVLISFISAILPIIRVSKLPVKDIVLNEIEGENSKNKLWKLILGILLLCISFGVPNIVPKNYALYIDGICMVLAVASVVLLVPFIANIFIKIFEKIYVFILGNEGLLAAKNLRENKSLLNNISLLAIGISALLMINTVSYSVGVEVLDAYSKFNVDIEMWGNMLDKNTERLVQNVDGVSDTYGVYSSSVKLADSSRTIDSVEGVSSNKYLQFYDQKLGDNPGEIFKELNEDRNILVTDSLLSRIDLKVGDYINFEMGKNKRQYKIIGTFNSVMYNGNYALIGEKYLKNDMGIRYYSAIYAKTNKDPQTVLNNIKDKLANMRLSLMTKEEMQTENKKSNDQMFNVLNAFSIMALVIGIFGVLNNLLISFMERKRSLAIFRSVGMSKSQIIKVIFIESLSGGIVGGTVGVFAGILMIQIVPKVTEAMNLPLEINYLWTLFVYAFLGGIIINVAASIVPAFKSSKLNIIESIKYE</sequence>
<keyword evidence="3 7" id="KW-0812">Transmembrane</keyword>
<dbReference type="GeneID" id="93073189"/>
<evidence type="ECO:0000313" key="13">
    <source>
        <dbReference type="Proteomes" id="UP000030905"/>
    </source>
</evidence>
<dbReference type="GO" id="GO:0005886">
    <property type="term" value="C:plasma membrane"/>
    <property type="evidence" value="ECO:0007669"/>
    <property type="project" value="UniProtKB-SubCell"/>
</dbReference>
<feature type="transmembrane region" description="Helical" evidence="7">
    <location>
        <begin position="702"/>
        <end position="726"/>
    </location>
</feature>
<dbReference type="Pfam" id="PF12704">
    <property type="entry name" value="MacB_PCD"/>
    <property type="match status" value="1"/>
</dbReference>
<dbReference type="InterPro" id="IPR025857">
    <property type="entry name" value="MacB_PCD"/>
</dbReference>
<comment type="similarity">
    <text evidence="6">Belongs to the ABC-4 integral membrane protein family.</text>
</comment>
<dbReference type="PATRIC" id="fig|1262449.3.peg.1977"/>
<dbReference type="AlphaFoldDB" id="A0A0H3IZV8"/>
<reference evidence="11 12" key="3">
    <citation type="journal article" name="Genome Announc.">
        <title>Improved Draft Genome Sequence of Clostridium pasteurianum Strain ATCC 6013 (DSM 525) Using a Hybrid Next-Generation Sequencing Approach.</title>
        <authorList>
            <person name="Pyne M.E."/>
            <person name="Utturkar S."/>
            <person name="Brown S.D."/>
            <person name="Moo-Young M."/>
            <person name="Chung D.A."/>
            <person name="Chou C.P."/>
        </authorList>
    </citation>
    <scope>NUCLEOTIDE SEQUENCE [LARGE SCALE GENOMIC DNA]</scope>
    <source>
        <strain evidence="11 12">ATCC 6013</strain>
    </source>
</reference>
<feature type="transmembrane region" description="Helical" evidence="7">
    <location>
        <begin position="476"/>
        <end position="493"/>
    </location>
</feature>
<dbReference type="RefSeq" id="WP_003444773.1">
    <property type="nucleotide sequence ID" value="NZ_ANZB01000005.1"/>
</dbReference>
<evidence type="ECO:0000259" key="9">
    <source>
        <dbReference type="Pfam" id="PF12704"/>
    </source>
</evidence>
<dbReference type="InterPro" id="IPR050250">
    <property type="entry name" value="Macrolide_Exporter_MacB"/>
</dbReference>
<name>A0A0H3IZV8_CLOPA</name>
<evidence type="ECO:0000256" key="4">
    <source>
        <dbReference type="ARBA" id="ARBA00022989"/>
    </source>
</evidence>
<dbReference type="GO" id="GO:0022857">
    <property type="term" value="F:transmembrane transporter activity"/>
    <property type="evidence" value="ECO:0007669"/>
    <property type="project" value="TreeGrafter"/>
</dbReference>
<dbReference type="EMBL" id="JPGY02000001">
    <property type="protein sequence ID" value="KRU12913.1"/>
    <property type="molecule type" value="Genomic_DNA"/>
</dbReference>
<dbReference type="EMBL" id="CP009268">
    <property type="protein sequence ID" value="AJA51079.1"/>
    <property type="molecule type" value="Genomic_DNA"/>
</dbReference>
<proteinExistence type="inferred from homology"/>
<reference evidence="11" key="2">
    <citation type="submission" date="2015-10" db="EMBL/GenBank/DDBJ databases">
        <title>Improved Draft Genome Sequence of Clostridium pasteurianum Strain ATCC 6013 (DSM 525) Using a Hybrid Next-Generation Sequencing Approach.</title>
        <authorList>
            <person name="Pyne M.E."/>
            <person name="Utturkar S.M."/>
            <person name="Brown S.D."/>
            <person name="Moo-Young M."/>
            <person name="Chung D.A."/>
            <person name="Chou P.C."/>
        </authorList>
    </citation>
    <scope>NUCLEOTIDE SEQUENCE</scope>
    <source>
        <strain evidence="11">ATCC 6013</strain>
    </source>
</reference>
<feature type="transmembrane region" description="Helical" evidence="7">
    <location>
        <begin position="422"/>
        <end position="448"/>
    </location>
</feature>
<evidence type="ECO:0000256" key="6">
    <source>
        <dbReference type="ARBA" id="ARBA00038076"/>
    </source>
</evidence>
<dbReference type="eggNOG" id="COG0577">
    <property type="taxonomic scope" value="Bacteria"/>
</dbReference>
<evidence type="ECO:0000256" key="3">
    <source>
        <dbReference type="ARBA" id="ARBA00022692"/>
    </source>
</evidence>
<feature type="transmembrane region" description="Helical" evidence="7">
    <location>
        <begin position="746"/>
        <end position="775"/>
    </location>
</feature>
<dbReference type="PANTHER" id="PTHR30572">
    <property type="entry name" value="MEMBRANE COMPONENT OF TRANSPORTER-RELATED"/>
    <property type="match status" value="1"/>
</dbReference>
<feature type="transmembrane region" description="Helical" evidence="7">
    <location>
        <begin position="256"/>
        <end position="280"/>
    </location>
</feature>
<organism evidence="10 13">
    <name type="scientific">Clostridium pasteurianum DSM 525 = ATCC 6013</name>
    <dbReference type="NCBI Taxonomy" id="1262449"/>
    <lineage>
        <taxon>Bacteria</taxon>
        <taxon>Bacillati</taxon>
        <taxon>Bacillota</taxon>
        <taxon>Clostridia</taxon>
        <taxon>Eubacteriales</taxon>
        <taxon>Clostridiaceae</taxon>
        <taxon>Clostridium</taxon>
    </lineage>
</organism>
<evidence type="ECO:0000256" key="7">
    <source>
        <dbReference type="SAM" id="Phobius"/>
    </source>
</evidence>
<keyword evidence="5 7" id="KW-0472">Membrane</keyword>
<evidence type="ECO:0000256" key="5">
    <source>
        <dbReference type="ARBA" id="ARBA00023136"/>
    </source>
</evidence>
<dbReference type="InterPro" id="IPR003838">
    <property type="entry name" value="ABC3_permease_C"/>
</dbReference>
<feature type="transmembrane region" description="Helical" evidence="7">
    <location>
        <begin position="301"/>
        <end position="329"/>
    </location>
</feature>
<evidence type="ECO:0000259" key="8">
    <source>
        <dbReference type="Pfam" id="PF02687"/>
    </source>
</evidence>
<dbReference type="Pfam" id="PF02687">
    <property type="entry name" value="FtsX"/>
    <property type="match status" value="2"/>
</dbReference>
<dbReference type="Proteomes" id="UP000028042">
    <property type="component" value="Unassembled WGS sequence"/>
</dbReference>
<dbReference type="Proteomes" id="UP000030905">
    <property type="component" value="Chromosome"/>
</dbReference>
<comment type="subcellular location">
    <subcellularLocation>
        <location evidence="1">Cell membrane</location>
        <topology evidence="1">Multi-pass membrane protein</topology>
    </subcellularLocation>
</comment>
<feature type="transmembrane region" description="Helical" evidence="7">
    <location>
        <begin position="396"/>
        <end position="416"/>
    </location>
</feature>
<accession>A0A0H3IZV8</accession>
<feature type="transmembrane region" description="Helical" evidence="7">
    <location>
        <begin position="795"/>
        <end position="816"/>
    </location>
</feature>
<dbReference type="KEGG" id="cpae:CPAST_c09910"/>
<reference evidence="10 13" key="1">
    <citation type="journal article" date="2015" name="Genome Announc.">
        <title>Complete Genome Sequence of the Nitrogen-Fixing and Solvent-Producing Clostridium pasteurianum DSM 525.</title>
        <authorList>
            <person name="Poehlein A."/>
            <person name="Grosse-Honebrink A."/>
            <person name="Zhang Y."/>
            <person name="Minton N.P."/>
            <person name="Daniel R."/>
        </authorList>
    </citation>
    <scope>NUCLEOTIDE SEQUENCE [LARGE SCALE GENOMIC DNA]</scope>
    <source>
        <strain evidence="10">DSM 525</strain>
        <strain evidence="13">DSM 525 / ATCC 6013</strain>
    </source>
</reference>
<evidence type="ECO:0000313" key="12">
    <source>
        <dbReference type="Proteomes" id="UP000028042"/>
    </source>
</evidence>
<feature type="transmembrane region" description="Helical" evidence="7">
    <location>
        <begin position="349"/>
        <end position="375"/>
    </location>
</feature>
<dbReference type="PANTHER" id="PTHR30572:SF4">
    <property type="entry name" value="ABC TRANSPORTER PERMEASE YTRF"/>
    <property type="match status" value="1"/>
</dbReference>
<evidence type="ECO:0000313" key="11">
    <source>
        <dbReference type="EMBL" id="KRU12913.1"/>
    </source>
</evidence>
<protein>
    <submittedName>
        <fullName evidence="10">ABC-type transport system permease component</fullName>
    </submittedName>
    <submittedName>
        <fullName evidence="11">MacB-like periplasmic core domain containing protein</fullName>
    </submittedName>
</protein>
<dbReference type="KEGG" id="cpat:CLPA_c09910"/>
<evidence type="ECO:0000256" key="1">
    <source>
        <dbReference type="ARBA" id="ARBA00004651"/>
    </source>
</evidence>
<keyword evidence="2" id="KW-1003">Cell membrane</keyword>
<keyword evidence="13" id="KW-1185">Reference proteome</keyword>
<feature type="domain" description="MacB-like periplasmic core" evidence="9">
    <location>
        <begin position="19"/>
        <end position="229"/>
    </location>
</feature>
<feature type="domain" description="ABC3 transporter permease C-terminal" evidence="8">
    <location>
        <begin position="258"/>
        <end position="378"/>
    </location>
</feature>
<gene>
    <name evidence="10" type="ORF">CLPA_c09910</name>
    <name evidence="11" type="ORF">CP6013_02161</name>
</gene>
<evidence type="ECO:0000313" key="10">
    <source>
        <dbReference type="EMBL" id="AJA51079.1"/>
    </source>
</evidence>
<keyword evidence="4 7" id="KW-1133">Transmembrane helix</keyword>